<evidence type="ECO:0000256" key="17">
    <source>
        <dbReference type="RuleBase" id="RU000682"/>
    </source>
</evidence>
<keyword evidence="13 15" id="KW-0539">Nucleus</keyword>
<dbReference type="GO" id="GO:0046872">
    <property type="term" value="F:metal ion binding"/>
    <property type="evidence" value="ECO:0007669"/>
    <property type="project" value="UniProtKB-KW"/>
</dbReference>
<dbReference type="InterPro" id="IPR001781">
    <property type="entry name" value="Znf_LIM"/>
</dbReference>
<feature type="compositionally biased region" description="Gly residues" evidence="18">
    <location>
        <begin position="428"/>
        <end position="449"/>
    </location>
</feature>
<dbReference type="GO" id="GO:0003677">
    <property type="term" value="F:DNA binding"/>
    <property type="evidence" value="ECO:0007669"/>
    <property type="project" value="UniProtKB-UniRule"/>
</dbReference>
<evidence type="ECO:0000256" key="2">
    <source>
        <dbReference type="ARBA" id="ARBA00022473"/>
    </source>
</evidence>
<keyword evidence="7" id="KW-0805">Transcription regulation</keyword>
<dbReference type="InterPro" id="IPR047169">
    <property type="entry name" value="ISL1/2-like"/>
</dbReference>
<dbReference type="SMART" id="SM00132">
    <property type="entry name" value="LIM"/>
    <property type="match status" value="2"/>
</dbReference>
<evidence type="ECO:0000313" key="21">
    <source>
        <dbReference type="EMBL" id="KAJ8937569.1"/>
    </source>
</evidence>
<dbReference type="FunFam" id="1.10.10.60:FF:000041">
    <property type="entry name" value="insulin gene enhancer protein ISL-1"/>
    <property type="match status" value="1"/>
</dbReference>
<keyword evidence="10 15" id="KW-0371">Homeobox</keyword>
<keyword evidence="12" id="KW-0804">Transcription</keyword>
<dbReference type="PANTHER" id="PTHR24204">
    <property type="entry name" value="INSULIN GENE ENHANCER PROTEIN"/>
    <property type="match status" value="1"/>
</dbReference>
<proteinExistence type="predicted"/>
<evidence type="ECO:0000259" key="20">
    <source>
        <dbReference type="PROSITE" id="PS50071"/>
    </source>
</evidence>
<dbReference type="CDD" id="cd00086">
    <property type="entry name" value="homeodomain"/>
    <property type="match status" value="1"/>
</dbReference>
<feature type="region of interest" description="Disordered" evidence="18">
    <location>
        <begin position="517"/>
        <end position="541"/>
    </location>
</feature>
<dbReference type="PROSITE" id="PS00027">
    <property type="entry name" value="HOMEOBOX_1"/>
    <property type="match status" value="1"/>
</dbReference>
<comment type="caution">
    <text evidence="21">The sequence shown here is derived from an EMBL/GenBank/DDBJ whole genome shotgun (WGS) entry which is preliminary data.</text>
</comment>
<dbReference type="InterPro" id="IPR047244">
    <property type="entry name" value="ISL1/2-like_LIM1"/>
</dbReference>
<evidence type="ECO:0000256" key="4">
    <source>
        <dbReference type="ARBA" id="ARBA00022737"/>
    </source>
</evidence>
<comment type="subcellular location">
    <subcellularLocation>
        <location evidence="1 15 17">Nucleus</location>
    </subcellularLocation>
</comment>
<reference evidence="21" key="1">
    <citation type="journal article" date="2023" name="Insect Mol. Biol.">
        <title>Genome sequencing provides insights into the evolution of gene families encoding plant cell wall-degrading enzymes in longhorned beetles.</title>
        <authorList>
            <person name="Shin N.R."/>
            <person name="Okamura Y."/>
            <person name="Kirsch R."/>
            <person name="Pauchet Y."/>
        </authorList>
    </citation>
    <scope>NUCLEOTIDE SEQUENCE</scope>
    <source>
        <strain evidence="21">AMC_N1</strain>
    </source>
</reference>
<dbReference type="AlphaFoldDB" id="A0AAV8XG65"/>
<feature type="DNA-binding region" description="Homeobox" evidence="15">
    <location>
        <begin position="453"/>
        <end position="512"/>
    </location>
</feature>
<protein>
    <recommendedName>
        <fullName evidence="14">Insulin gene enhancer protein ISL-1</fullName>
    </recommendedName>
</protein>
<evidence type="ECO:0000256" key="15">
    <source>
        <dbReference type="PROSITE-ProRule" id="PRU00108"/>
    </source>
</evidence>
<dbReference type="InterPro" id="IPR001356">
    <property type="entry name" value="HD"/>
</dbReference>
<keyword evidence="11" id="KW-0010">Activator</keyword>
<keyword evidence="22" id="KW-1185">Reference proteome</keyword>
<dbReference type="PROSITE" id="PS00478">
    <property type="entry name" value="LIM_DOMAIN_1"/>
    <property type="match status" value="2"/>
</dbReference>
<evidence type="ECO:0000313" key="22">
    <source>
        <dbReference type="Proteomes" id="UP001162162"/>
    </source>
</evidence>
<evidence type="ECO:0000256" key="9">
    <source>
        <dbReference type="ARBA" id="ARBA00023125"/>
    </source>
</evidence>
<keyword evidence="4" id="KW-0677">Repeat</keyword>
<evidence type="ECO:0000256" key="8">
    <source>
        <dbReference type="ARBA" id="ARBA00023038"/>
    </source>
</evidence>
<dbReference type="FunFam" id="2.10.110.10:FF:000034">
    <property type="entry name" value="Insulin gene enhancer protein ISL"/>
    <property type="match status" value="1"/>
</dbReference>
<organism evidence="21 22">
    <name type="scientific">Aromia moschata</name>
    <dbReference type="NCBI Taxonomy" id="1265417"/>
    <lineage>
        <taxon>Eukaryota</taxon>
        <taxon>Metazoa</taxon>
        <taxon>Ecdysozoa</taxon>
        <taxon>Arthropoda</taxon>
        <taxon>Hexapoda</taxon>
        <taxon>Insecta</taxon>
        <taxon>Pterygota</taxon>
        <taxon>Neoptera</taxon>
        <taxon>Endopterygota</taxon>
        <taxon>Coleoptera</taxon>
        <taxon>Polyphaga</taxon>
        <taxon>Cucujiformia</taxon>
        <taxon>Chrysomeloidea</taxon>
        <taxon>Cerambycidae</taxon>
        <taxon>Cerambycinae</taxon>
        <taxon>Callichromatini</taxon>
        <taxon>Aromia</taxon>
    </lineage>
</organism>
<dbReference type="Pfam" id="PF00046">
    <property type="entry name" value="Homeodomain"/>
    <property type="match status" value="1"/>
</dbReference>
<dbReference type="SMART" id="SM00389">
    <property type="entry name" value="HOX"/>
    <property type="match status" value="1"/>
</dbReference>
<dbReference type="PANTHER" id="PTHR24204:SF8">
    <property type="entry name" value="TAILUP, ISOFORM A"/>
    <property type="match status" value="1"/>
</dbReference>
<dbReference type="FunFam" id="2.10.110.10:FF:000056">
    <property type="entry name" value="insulin gene enhancer protein ISL-1"/>
    <property type="match status" value="1"/>
</dbReference>
<evidence type="ECO:0000259" key="19">
    <source>
        <dbReference type="PROSITE" id="PS50023"/>
    </source>
</evidence>
<gene>
    <name evidence="21" type="ORF">NQ318_023099</name>
</gene>
<keyword evidence="3 16" id="KW-0479">Metal-binding</keyword>
<dbReference type="CDD" id="cd09374">
    <property type="entry name" value="LIM2_Isl"/>
    <property type="match status" value="1"/>
</dbReference>
<dbReference type="PROSITE" id="PS50023">
    <property type="entry name" value="LIM_DOMAIN_2"/>
    <property type="match status" value="2"/>
</dbReference>
<name>A0AAV8XG65_9CUCU</name>
<dbReference type="GO" id="GO:0045944">
    <property type="term" value="P:positive regulation of transcription by RNA polymerase II"/>
    <property type="evidence" value="ECO:0007669"/>
    <property type="project" value="InterPro"/>
</dbReference>
<keyword evidence="5" id="KW-0221">Differentiation</keyword>
<evidence type="ECO:0000256" key="12">
    <source>
        <dbReference type="ARBA" id="ARBA00023163"/>
    </source>
</evidence>
<dbReference type="GO" id="GO:0000981">
    <property type="term" value="F:DNA-binding transcription factor activity, RNA polymerase II-specific"/>
    <property type="evidence" value="ECO:0007669"/>
    <property type="project" value="InterPro"/>
</dbReference>
<dbReference type="Pfam" id="PF00412">
    <property type="entry name" value="LIM"/>
    <property type="match status" value="2"/>
</dbReference>
<keyword evidence="2" id="KW-0217">Developmental protein</keyword>
<evidence type="ECO:0000256" key="14">
    <source>
        <dbReference type="ARBA" id="ARBA00041167"/>
    </source>
</evidence>
<dbReference type="Gene3D" id="1.10.10.60">
    <property type="entry name" value="Homeodomain-like"/>
    <property type="match status" value="1"/>
</dbReference>
<dbReference type="Gene3D" id="2.10.110.10">
    <property type="entry name" value="Cysteine Rich Protein"/>
    <property type="match status" value="2"/>
</dbReference>
<dbReference type="GO" id="GO:0048665">
    <property type="term" value="P:neuron fate specification"/>
    <property type="evidence" value="ECO:0007669"/>
    <property type="project" value="InterPro"/>
</dbReference>
<sequence length="781" mass="86066">MQFGTQVCAHITLRLFFPEKNRRASHCVGCGGQIHDQYILRVAPDLEWHAACLKCQECHRFLDETCTCFVRDGKTYCKGDYVRLFGTKCDKCGSSFSKNDFVMRAKSKIYHIECFRCCACARQLVPGDEFALREGGTLYCKEDHDVMEKTSAPTTPHPASESNNNTSLSNNNHNSNSTELGCMSGLPCLGASLTCPNSLGMVSDRLACPAPPLAKFHNLSMSPNLASAGLAGRETLVTTDLVLQPDLCEYYIKELDAGTREINFDSTLRGVCRDMKDYKNKYAPRRRRSLLTELSPSAEGVSETACSLESASAGVPHQAGVLLARKKATEVLNQLPEAASSTAFNNGKVVWSGVEINGKVPINPKKLANFRHVQSSILEKYKPFYECILQWPTGDESNDMIESDGEFDFVPKFLFKLFLYSGSESGSHKGGGGGGLRKGGGGGGGGNGSDGKPTRVRTVLNEKQLHTLRTCYAANPRPDALMKEQLVEMTGLSPRVIRVWFQNKRCKDKKKTILMKQQMQQEKDGDKPQTRARKKRRPGNRCVKPRVTCAWARRAIRRAPGAGAISWRHAPRDLRTTAGPGWVGSRNEWIDGERLHRLTSLIDNLSWLEGWLGIILNLTLDYYTQDGRKLGYGAMQGIPMVASSPVRHDSPIGVHPLEVQAYQPPWKALSDFALHADLEQPHQPAFQQLVNQVSGSLINFATDQQEREATVRATAVNASRDARLRPAAPVDRAVARGRPSRRPHGPRGPGGPLADAMAHPDSTDSYVTYHLDSDDSPPASP</sequence>
<feature type="compositionally biased region" description="Low complexity" evidence="18">
    <location>
        <begin position="160"/>
        <end position="171"/>
    </location>
</feature>
<feature type="region of interest" description="Disordered" evidence="18">
    <location>
        <begin position="720"/>
        <end position="781"/>
    </location>
</feature>
<dbReference type="PROSITE" id="PS50071">
    <property type="entry name" value="HOMEOBOX_2"/>
    <property type="match status" value="1"/>
</dbReference>
<dbReference type="CDD" id="cd09366">
    <property type="entry name" value="LIM1_Isl"/>
    <property type="match status" value="1"/>
</dbReference>
<dbReference type="InterPro" id="IPR009057">
    <property type="entry name" value="Homeodomain-like_sf"/>
</dbReference>
<dbReference type="SUPFAM" id="SSF57716">
    <property type="entry name" value="Glucocorticoid receptor-like (DNA-binding domain)"/>
    <property type="match status" value="2"/>
</dbReference>
<keyword evidence="6 16" id="KW-0862">Zinc</keyword>
<evidence type="ECO:0000256" key="18">
    <source>
        <dbReference type="SAM" id="MobiDB-lite"/>
    </source>
</evidence>
<evidence type="ECO:0000256" key="1">
    <source>
        <dbReference type="ARBA" id="ARBA00004123"/>
    </source>
</evidence>
<evidence type="ECO:0000256" key="10">
    <source>
        <dbReference type="ARBA" id="ARBA00023155"/>
    </source>
</evidence>
<feature type="region of interest" description="Disordered" evidence="18">
    <location>
        <begin position="149"/>
        <end position="171"/>
    </location>
</feature>
<dbReference type="SUPFAM" id="SSF46689">
    <property type="entry name" value="Homeodomain-like"/>
    <property type="match status" value="1"/>
</dbReference>
<dbReference type="GO" id="GO:0007409">
    <property type="term" value="P:axonogenesis"/>
    <property type="evidence" value="ECO:0007669"/>
    <property type="project" value="TreeGrafter"/>
</dbReference>
<keyword evidence="9 15" id="KW-0238">DNA-binding</keyword>
<dbReference type="InterPro" id="IPR017970">
    <property type="entry name" value="Homeobox_CS"/>
</dbReference>
<feature type="domain" description="LIM zinc-binding" evidence="19">
    <location>
        <begin position="88"/>
        <end position="150"/>
    </location>
</feature>
<keyword evidence="8 16" id="KW-0440">LIM domain</keyword>
<feature type="domain" description="Homeobox" evidence="20">
    <location>
        <begin position="451"/>
        <end position="511"/>
    </location>
</feature>
<evidence type="ECO:0000256" key="13">
    <source>
        <dbReference type="ARBA" id="ARBA00023242"/>
    </source>
</evidence>
<dbReference type="Proteomes" id="UP001162162">
    <property type="component" value="Unassembled WGS sequence"/>
</dbReference>
<dbReference type="EMBL" id="JAPWTK010000641">
    <property type="protein sequence ID" value="KAJ8937569.1"/>
    <property type="molecule type" value="Genomic_DNA"/>
</dbReference>
<evidence type="ECO:0000256" key="6">
    <source>
        <dbReference type="ARBA" id="ARBA00022833"/>
    </source>
</evidence>
<feature type="region of interest" description="Disordered" evidence="18">
    <location>
        <begin position="426"/>
        <end position="454"/>
    </location>
</feature>
<feature type="domain" description="LIM zinc-binding" evidence="19">
    <location>
        <begin position="25"/>
        <end position="87"/>
    </location>
</feature>
<evidence type="ECO:0000256" key="11">
    <source>
        <dbReference type="ARBA" id="ARBA00023159"/>
    </source>
</evidence>
<evidence type="ECO:0000256" key="3">
    <source>
        <dbReference type="ARBA" id="ARBA00022723"/>
    </source>
</evidence>
<feature type="compositionally biased region" description="Basic residues" evidence="18">
    <location>
        <begin position="530"/>
        <end position="539"/>
    </location>
</feature>
<evidence type="ECO:0000256" key="7">
    <source>
        <dbReference type="ARBA" id="ARBA00023015"/>
    </source>
</evidence>
<accession>A0AAV8XG65</accession>
<evidence type="ECO:0000256" key="5">
    <source>
        <dbReference type="ARBA" id="ARBA00022782"/>
    </source>
</evidence>
<dbReference type="GO" id="GO:0005634">
    <property type="term" value="C:nucleus"/>
    <property type="evidence" value="ECO:0007669"/>
    <property type="project" value="UniProtKB-SubCell"/>
</dbReference>
<evidence type="ECO:0000256" key="16">
    <source>
        <dbReference type="PROSITE-ProRule" id="PRU00125"/>
    </source>
</evidence>